<evidence type="ECO:0000313" key="2">
    <source>
        <dbReference type="Proteomes" id="UP000198406"/>
    </source>
</evidence>
<reference evidence="1 2" key="1">
    <citation type="journal article" date="2015" name="Plant Cell">
        <title>Oil accumulation by the oleaginous diatom Fistulifera solaris as revealed by the genome and transcriptome.</title>
        <authorList>
            <person name="Tanaka T."/>
            <person name="Maeda Y."/>
            <person name="Veluchamy A."/>
            <person name="Tanaka M."/>
            <person name="Abida H."/>
            <person name="Marechal E."/>
            <person name="Bowler C."/>
            <person name="Muto M."/>
            <person name="Sunaga Y."/>
            <person name="Tanaka M."/>
            <person name="Yoshino T."/>
            <person name="Taniguchi T."/>
            <person name="Fukuda Y."/>
            <person name="Nemoto M."/>
            <person name="Matsumoto M."/>
            <person name="Wong P.S."/>
            <person name="Aburatani S."/>
            <person name="Fujibuchi W."/>
        </authorList>
    </citation>
    <scope>NUCLEOTIDE SEQUENCE [LARGE SCALE GENOMIC DNA]</scope>
    <source>
        <strain evidence="1 2">JPCC DA0580</strain>
    </source>
</reference>
<organism evidence="1 2">
    <name type="scientific">Fistulifera solaris</name>
    <name type="common">Oleaginous diatom</name>
    <dbReference type="NCBI Taxonomy" id="1519565"/>
    <lineage>
        <taxon>Eukaryota</taxon>
        <taxon>Sar</taxon>
        <taxon>Stramenopiles</taxon>
        <taxon>Ochrophyta</taxon>
        <taxon>Bacillariophyta</taxon>
        <taxon>Bacillariophyceae</taxon>
        <taxon>Bacillariophycidae</taxon>
        <taxon>Naviculales</taxon>
        <taxon>Naviculaceae</taxon>
        <taxon>Fistulifera</taxon>
    </lineage>
</organism>
<protein>
    <submittedName>
        <fullName evidence="1">Uncharacterized protein</fullName>
    </submittedName>
</protein>
<proteinExistence type="predicted"/>
<dbReference type="Proteomes" id="UP000198406">
    <property type="component" value="Unassembled WGS sequence"/>
</dbReference>
<name>A0A1Z5JUD9_FISSO</name>
<gene>
    <name evidence="1" type="ORF">FisN_10Lu381</name>
</gene>
<keyword evidence="2" id="KW-1185">Reference proteome</keyword>
<evidence type="ECO:0000313" key="1">
    <source>
        <dbReference type="EMBL" id="GAX17665.1"/>
    </source>
</evidence>
<sequence>MLLPFSAKVNCLEYYELVARKIKPEDFDSIEIGARTLYLTLYLDWVEDGKWYGYVISLFNRVVQLGYFERLSLFLRYSDWMSRLYSDSDAEISSIADALIRLIQGNPNLTHLNVDDTLWCVDDEPHLSRIFKAMEDHPSLRIVIIEGWKKESKDDGVKYSSHLDYDALWLLLSRNRKIAVLDYSGKRISDGARIDRLYELYCFGDHSFNLVKECSSLRPELVTSALFGSASGKFPHTAVLLAHHLDVLCELAAGIDLDSIITASHADRPKRRARRGRPLVAKRVARRR</sequence>
<dbReference type="EMBL" id="BDSP01000120">
    <property type="protein sequence ID" value="GAX17665.1"/>
    <property type="molecule type" value="Genomic_DNA"/>
</dbReference>
<dbReference type="InParanoid" id="A0A1Z5JUD9"/>
<dbReference type="AlphaFoldDB" id="A0A1Z5JUD9"/>
<accession>A0A1Z5JUD9</accession>
<comment type="caution">
    <text evidence="1">The sequence shown here is derived from an EMBL/GenBank/DDBJ whole genome shotgun (WGS) entry which is preliminary data.</text>
</comment>